<evidence type="ECO:0000256" key="5">
    <source>
        <dbReference type="ARBA" id="ARBA00023239"/>
    </source>
</evidence>
<comment type="catalytic activity">
    <reaction evidence="6 7">
        <text>4-CDP-2-C-methyl-D-erythritol 2-phosphate = 2-C-methyl-D-erythritol 2,4-cyclic diphosphate + CMP</text>
        <dbReference type="Rhea" id="RHEA:23864"/>
        <dbReference type="ChEBI" id="CHEBI:57919"/>
        <dbReference type="ChEBI" id="CHEBI:58483"/>
        <dbReference type="ChEBI" id="CHEBI:60377"/>
        <dbReference type="EC" id="4.6.1.12"/>
    </reaction>
</comment>
<feature type="binding site" evidence="6">
    <location>
        <position position="8"/>
    </location>
    <ligand>
        <name>a divalent metal cation</name>
        <dbReference type="ChEBI" id="CHEBI:60240"/>
    </ligand>
</feature>
<evidence type="ECO:0000313" key="9">
    <source>
        <dbReference type="EMBL" id="VFP84539.1"/>
    </source>
</evidence>
<dbReference type="InterPro" id="IPR003526">
    <property type="entry name" value="MECDP_synthase"/>
</dbReference>
<evidence type="ECO:0000256" key="6">
    <source>
        <dbReference type="HAMAP-Rule" id="MF_00107"/>
    </source>
</evidence>
<sequence length="158" mass="17142">MRIGHGFDVHAFGGTKKTLILCGVTIPYTKGLVAHSDGDVCLHALTDALLGAAALGDMGQLFPDTDPTYKDVSSRVLLRKVIHTISEKKYSVNNIDMTIIAQKPRILPYTMQMRINVSKDLGINIDNVNVKATTTDHLGFIGHNEGIACEAVVLLTRV</sequence>
<feature type="domain" description="2-C-methyl-D-erythritol 2,4-cyclodiphosphate synthase" evidence="8">
    <location>
        <begin position="1"/>
        <end position="155"/>
    </location>
</feature>
<evidence type="ECO:0000256" key="7">
    <source>
        <dbReference type="RuleBase" id="RU004395"/>
    </source>
</evidence>
<dbReference type="AlphaFoldDB" id="A0A451DDM8"/>
<comment type="pathway">
    <text evidence="6">Isoprenoid biosynthesis; isopentenyl diphosphate biosynthesis via DXP pathway; isopentenyl diphosphate from 1-deoxy-D-xylulose 5-phosphate: step 4/6.</text>
</comment>
<protein>
    <recommendedName>
        <fullName evidence="6 7">2-C-methyl-D-erythritol 2,4-cyclodiphosphate synthase</fullName>
        <shortName evidence="6">MECDP-synthase</shortName>
        <shortName evidence="6">MECPP-synthase</shortName>
        <shortName evidence="6">MECPS</shortName>
        <ecNumber evidence="6 7">4.6.1.12</ecNumber>
    </recommendedName>
</protein>
<dbReference type="UniPathway" id="UPA00056">
    <property type="reaction ID" value="UER00095"/>
</dbReference>
<dbReference type="HAMAP" id="MF_00107">
    <property type="entry name" value="IspF"/>
    <property type="match status" value="1"/>
</dbReference>
<comment type="caution">
    <text evidence="6">Lacks conserved residue(s) required for the propagation of feature annotation.</text>
</comment>
<dbReference type="GO" id="GO:0016114">
    <property type="term" value="P:terpenoid biosynthetic process"/>
    <property type="evidence" value="ECO:0007669"/>
    <property type="project" value="InterPro"/>
</dbReference>
<keyword evidence="5 6" id="KW-0456">Lyase</keyword>
<feature type="binding site" evidence="6">
    <location>
        <position position="43"/>
    </location>
    <ligand>
        <name>a divalent metal cation</name>
        <dbReference type="ChEBI" id="CHEBI:60240"/>
    </ligand>
</feature>
<dbReference type="Gene3D" id="3.30.1330.50">
    <property type="entry name" value="2-C-methyl-D-erythritol 2,4-cyclodiphosphate synthase"/>
    <property type="match status" value="1"/>
</dbReference>
<evidence type="ECO:0000256" key="4">
    <source>
        <dbReference type="ARBA" id="ARBA00023229"/>
    </source>
</evidence>
<keyword evidence="4 6" id="KW-0414">Isoprene biosynthesis</keyword>
<dbReference type="CDD" id="cd00554">
    <property type="entry name" value="MECDP_synthase"/>
    <property type="match status" value="1"/>
</dbReference>
<comment type="cofactor">
    <cofactor evidence="6">
        <name>a divalent metal cation</name>
        <dbReference type="ChEBI" id="CHEBI:60240"/>
    </cofactor>
    <text evidence="6">Binds 1 divalent metal cation per subunit.</text>
</comment>
<comment type="subunit">
    <text evidence="2 6">Homotrimer.</text>
</comment>
<dbReference type="EC" id="4.6.1.12" evidence="6 7"/>
<feature type="binding site" evidence="6">
    <location>
        <begin position="62"/>
        <end position="66"/>
    </location>
    <ligand>
        <name>4-CDP-2-C-methyl-D-erythritol 2-phosphate</name>
        <dbReference type="ChEBI" id="CHEBI:57919"/>
    </ligand>
</feature>
<proteinExistence type="inferred from homology"/>
<comment type="similarity">
    <text evidence="1 6 7">Belongs to the IspF family.</text>
</comment>
<evidence type="ECO:0000259" key="8">
    <source>
        <dbReference type="Pfam" id="PF02542"/>
    </source>
</evidence>
<dbReference type="PANTHER" id="PTHR43181:SF1">
    <property type="entry name" value="2-C-METHYL-D-ERYTHRITOL 2,4-CYCLODIPHOSPHATE SYNTHASE, CHLOROPLASTIC"/>
    <property type="match status" value="1"/>
</dbReference>
<dbReference type="PANTHER" id="PTHR43181">
    <property type="entry name" value="2-C-METHYL-D-ERYTHRITOL 2,4-CYCLODIPHOSPHATE SYNTHASE, CHLOROPLASTIC"/>
    <property type="match status" value="1"/>
</dbReference>
<feature type="site" description="Transition state stabilizer" evidence="6">
    <location>
        <position position="134"/>
    </location>
</feature>
<dbReference type="EMBL" id="LR217720">
    <property type="protein sequence ID" value="VFP84539.1"/>
    <property type="molecule type" value="Genomic_DNA"/>
</dbReference>
<feature type="site" description="Transition state stabilizer" evidence="6">
    <location>
        <position position="35"/>
    </location>
</feature>
<dbReference type="GO" id="GO:0019288">
    <property type="term" value="P:isopentenyl diphosphate biosynthetic process, methylerythritol 4-phosphate pathway"/>
    <property type="evidence" value="ECO:0007669"/>
    <property type="project" value="UniProtKB-UniRule"/>
</dbReference>
<evidence type="ECO:0000313" key="10">
    <source>
        <dbReference type="Proteomes" id="UP000294418"/>
    </source>
</evidence>
<evidence type="ECO:0000256" key="2">
    <source>
        <dbReference type="ARBA" id="ARBA00011233"/>
    </source>
</evidence>
<keyword evidence="3 6" id="KW-0479">Metal-binding</keyword>
<accession>A0A451DDM8</accession>
<dbReference type="Proteomes" id="UP000294418">
    <property type="component" value="Chromosome"/>
</dbReference>
<dbReference type="InterPro" id="IPR036571">
    <property type="entry name" value="MECDP_synthase_sf"/>
</dbReference>
<dbReference type="Pfam" id="PF02542">
    <property type="entry name" value="YgbB"/>
    <property type="match status" value="1"/>
</dbReference>
<gene>
    <name evidence="6 9" type="primary">ispF</name>
    <name evidence="9" type="ORF">ERCILAFE3058_625</name>
</gene>
<dbReference type="GO" id="GO:0046872">
    <property type="term" value="F:metal ion binding"/>
    <property type="evidence" value="ECO:0007669"/>
    <property type="project" value="UniProtKB-KW"/>
</dbReference>
<dbReference type="SUPFAM" id="SSF69765">
    <property type="entry name" value="IpsF-like"/>
    <property type="match status" value="1"/>
</dbReference>
<organism evidence="9 10">
    <name type="scientific">Candidatus Erwinia haradaeae</name>
    <dbReference type="NCBI Taxonomy" id="1922217"/>
    <lineage>
        <taxon>Bacteria</taxon>
        <taxon>Pseudomonadati</taxon>
        <taxon>Pseudomonadota</taxon>
        <taxon>Gammaproteobacteria</taxon>
        <taxon>Enterobacterales</taxon>
        <taxon>Erwiniaceae</taxon>
        <taxon>Erwinia</taxon>
    </lineage>
</organism>
<feature type="binding site" evidence="6">
    <location>
        <begin position="35"/>
        <end position="36"/>
    </location>
    <ligand>
        <name>4-CDP-2-C-methyl-D-erythritol 2-phosphate</name>
        <dbReference type="ChEBI" id="CHEBI:57919"/>
    </ligand>
</feature>
<dbReference type="NCBIfam" id="TIGR00151">
    <property type="entry name" value="ispF"/>
    <property type="match status" value="1"/>
</dbReference>
<dbReference type="GO" id="GO:0008685">
    <property type="term" value="F:2-C-methyl-D-erythritol 2,4-cyclodiphosphate synthase activity"/>
    <property type="evidence" value="ECO:0007669"/>
    <property type="project" value="UniProtKB-UniRule"/>
</dbReference>
<feature type="binding site" evidence="6">
    <location>
        <position position="10"/>
    </location>
    <ligand>
        <name>a divalent metal cation</name>
        <dbReference type="ChEBI" id="CHEBI:60240"/>
    </ligand>
</feature>
<dbReference type="OrthoDB" id="9804336at2"/>
<comment type="function">
    <text evidence="6">Involved in the biosynthesis of isopentenyl diphosphate (IPP) and dimethylallyl diphosphate (DMAPP), two major building blocks of isoprenoid compounds. Catalyzes the conversion of 4-diphosphocytidyl-2-C-methyl-D-erythritol 2-phosphate (CDP-ME2P) to 2-C-methyl-D-erythritol 2,4-cyclodiphosphate (ME-CPP) with a corresponding release of cytidine 5-monophosphate (CMP).</text>
</comment>
<evidence type="ECO:0000256" key="3">
    <source>
        <dbReference type="ARBA" id="ARBA00022723"/>
    </source>
</evidence>
<name>A0A451DDM8_9GAMM</name>
<feature type="binding site" evidence="6">
    <location>
        <position position="140"/>
    </location>
    <ligand>
        <name>4-CDP-2-C-methyl-D-erythritol 2-phosphate</name>
        <dbReference type="ChEBI" id="CHEBI:57919"/>
    </ligand>
</feature>
<reference evidence="9 10" key="1">
    <citation type="submission" date="2019-02" db="EMBL/GenBank/DDBJ databases">
        <authorList>
            <person name="Manzano-Marin A."/>
            <person name="Manzano-Marin A."/>
        </authorList>
    </citation>
    <scope>NUCLEOTIDE SEQUENCE [LARGE SCALE GENOMIC DNA]</scope>
    <source>
        <strain evidence="9 10">ErCilaricifoliae</strain>
    </source>
</reference>
<dbReference type="RefSeq" id="WP_157989984.1">
    <property type="nucleotide sequence ID" value="NZ_LR217720.1"/>
</dbReference>
<feature type="binding site" evidence="6">
    <location>
        <begin position="8"/>
        <end position="10"/>
    </location>
    <ligand>
        <name>4-CDP-2-C-methyl-D-erythritol 2-phosphate</name>
        <dbReference type="ChEBI" id="CHEBI:57919"/>
    </ligand>
</feature>
<dbReference type="FunFam" id="3.30.1330.50:FF:000001">
    <property type="entry name" value="2-C-methyl-D-erythritol 2,4-cyclodiphosphate synthase"/>
    <property type="match status" value="1"/>
</dbReference>
<feature type="binding site" evidence="6">
    <location>
        <begin position="133"/>
        <end position="136"/>
    </location>
    <ligand>
        <name>4-CDP-2-C-methyl-D-erythritol 2-phosphate</name>
        <dbReference type="ChEBI" id="CHEBI:57919"/>
    </ligand>
</feature>
<evidence type="ECO:0000256" key="1">
    <source>
        <dbReference type="ARBA" id="ARBA00008480"/>
    </source>
</evidence>
<feature type="binding site" evidence="6">
    <location>
        <position position="143"/>
    </location>
    <ligand>
        <name>4-CDP-2-C-methyl-D-erythritol 2-phosphate</name>
        <dbReference type="ChEBI" id="CHEBI:57919"/>
    </ligand>
</feature>